<evidence type="ECO:0000256" key="1">
    <source>
        <dbReference type="SAM" id="MobiDB-lite"/>
    </source>
</evidence>
<keyword evidence="3" id="KW-1185">Reference proteome</keyword>
<evidence type="ECO:0000313" key="2">
    <source>
        <dbReference type="EMBL" id="OBZ68918.1"/>
    </source>
</evidence>
<protein>
    <submittedName>
        <fullName evidence="2">Uncharacterized protein</fullName>
    </submittedName>
</protein>
<proteinExistence type="predicted"/>
<sequence length="348" mass="38100">MRGNGSSVPIFGNSPFRDSRRSTSLQPDSARVQPLCTSLETAEMRLRYLRCDIASRPTTLPSAAPILPSLSSRSSFHIRSPTSAPRGTLLYTPHRPGNIASLDDHQPRTRTQYLSPELYLHDTADNILIHPVVHPSSFIVLQARRSVVYFDQGAWNASGRIEGMPGTFISQHAPRLSNVRRCAAEYVSSSSAPELPVNCAYAYRRADMSSLLLTTISKTHAMVARYTPPCATENYFLVQNVKSIALKRQQMPKLATTPPMACSGVASVKSSSTAAAGTITVPDILWQKLEILPALHVDADDCCAHYRCCDIDPRSQSIPSAQPHTPPPVNTSQDPALLHSIDNIVPHR</sequence>
<evidence type="ECO:0000313" key="3">
    <source>
        <dbReference type="Proteomes" id="UP000092993"/>
    </source>
</evidence>
<feature type="region of interest" description="Disordered" evidence="1">
    <location>
        <begin position="317"/>
        <end position="348"/>
    </location>
</feature>
<feature type="region of interest" description="Disordered" evidence="1">
    <location>
        <begin position="1"/>
        <end position="30"/>
    </location>
</feature>
<dbReference type="Proteomes" id="UP000092993">
    <property type="component" value="Unassembled WGS sequence"/>
</dbReference>
<name>A0A1C7LWK0_GRIFR</name>
<reference evidence="2 3" key="1">
    <citation type="submission" date="2016-03" db="EMBL/GenBank/DDBJ databases">
        <title>Whole genome sequencing of Grifola frondosa 9006-11.</title>
        <authorList>
            <person name="Min B."/>
            <person name="Park H."/>
            <person name="Kim J.-G."/>
            <person name="Cho H."/>
            <person name="Oh Y.-L."/>
            <person name="Kong W.-S."/>
            <person name="Choi I.-G."/>
        </authorList>
    </citation>
    <scope>NUCLEOTIDE SEQUENCE [LARGE SCALE GENOMIC DNA]</scope>
    <source>
        <strain evidence="2 3">9006-11</strain>
    </source>
</reference>
<gene>
    <name evidence="2" type="ORF">A0H81_11124</name>
</gene>
<organism evidence="2 3">
    <name type="scientific">Grifola frondosa</name>
    <name type="common">Maitake</name>
    <name type="synonym">Polyporus frondosus</name>
    <dbReference type="NCBI Taxonomy" id="5627"/>
    <lineage>
        <taxon>Eukaryota</taxon>
        <taxon>Fungi</taxon>
        <taxon>Dikarya</taxon>
        <taxon>Basidiomycota</taxon>
        <taxon>Agaricomycotina</taxon>
        <taxon>Agaricomycetes</taxon>
        <taxon>Polyporales</taxon>
        <taxon>Grifolaceae</taxon>
        <taxon>Grifola</taxon>
    </lineage>
</organism>
<accession>A0A1C7LWK0</accession>
<dbReference type="AlphaFoldDB" id="A0A1C7LWK0"/>
<dbReference type="EMBL" id="LUGG01000019">
    <property type="protein sequence ID" value="OBZ68918.1"/>
    <property type="molecule type" value="Genomic_DNA"/>
</dbReference>
<comment type="caution">
    <text evidence="2">The sequence shown here is derived from an EMBL/GenBank/DDBJ whole genome shotgun (WGS) entry which is preliminary data.</text>
</comment>